<sequence length="631" mass="72153">MVEQWVRFQQSLKFYLMWGEIYAQGGDFNRFMDALLLVRCRIKAIPVLELERPFREALIADEETLFDISHTSMDISTLQSTCFFNAEEKSMSGEKDSAIRIDEKPESGAVTSTPADRAFEPLPYEDFFSSLSKELEEQMRKGKVEKVLYSPTSFKDAEHSMEAAVDAINLGDSEDAIEVNRSDCGDHIKSGVDLSNEIRNPSWCIVLLIAIQIAKMFRDIHSVRIIHGHVQLDNFLTLNRLEYCVDTQQILSTPFLRFIDWSKAIDIPLPERIVRDLLNIPECDHFPDWDKVIQDQLEVCLDCATFSANLFMAKCLELDKAHTKCSRTIMETLEEIVEQQKNGKLSKDEAAEVHKICNSILLCYVFKDGSTELRYTTEETGVRNSLKVRDGVDDASENGFVVHPSIVHFVDSYVILSPRVAVLRLQLSHHKKITIIKCYLPTEVSDENEFNAFHYQLEKVIRNDKAYHKFVVGNFNARIGKANESEYRIGNFGSGERNANGNCLAELLSIAHLSHGNLFFQKKESRRWTCDSPNGMTDAAIDHILTNRKWCLLDTSVVPSFCIGSDHRLLRAKIRFSRNLEKNSLHRPRGKGLAVYEENILDELLSKRDWQVKEDLTEDYELLVEGLKSCA</sequence>
<dbReference type="SUPFAM" id="SSF56112">
    <property type="entry name" value="Protein kinase-like (PK-like)"/>
    <property type="match status" value="1"/>
</dbReference>
<evidence type="ECO:0000313" key="1">
    <source>
        <dbReference type="EMBL" id="VDM61834.1"/>
    </source>
</evidence>
<dbReference type="Gene3D" id="1.10.510.10">
    <property type="entry name" value="Transferase(Phosphotransferase) domain 1"/>
    <property type="match status" value="1"/>
</dbReference>
<dbReference type="STRING" id="334426.A0A158PKL8"/>
<keyword evidence="2" id="KW-1185">Reference proteome</keyword>
<dbReference type="Proteomes" id="UP000267027">
    <property type="component" value="Unassembled WGS sequence"/>
</dbReference>
<accession>A0A158PKL8</accession>
<dbReference type="Gene3D" id="3.60.10.10">
    <property type="entry name" value="Endonuclease/exonuclease/phosphatase"/>
    <property type="match status" value="1"/>
</dbReference>
<dbReference type="AlphaFoldDB" id="A0A158PKL8"/>
<protein>
    <submittedName>
        <fullName evidence="3">Protein kinase domain-containing protein</fullName>
    </submittedName>
</protein>
<reference evidence="1 2" key="2">
    <citation type="submission" date="2018-11" db="EMBL/GenBank/DDBJ databases">
        <authorList>
            <consortium name="Pathogen Informatics"/>
        </authorList>
    </citation>
    <scope>NUCLEOTIDE SEQUENCE [LARGE SCALE GENOMIC DNA]</scope>
    <source>
        <strain evidence="1 2">Costa Rica</strain>
    </source>
</reference>
<gene>
    <name evidence="1" type="ORF">ACOC_LOCUS10249</name>
</gene>
<organism evidence="3">
    <name type="scientific">Angiostrongylus costaricensis</name>
    <name type="common">Nematode worm</name>
    <dbReference type="NCBI Taxonomy" id="334426"/>
    <lineage>
        <taxon>Eukaryota</taxon>
        <taxon>Metazoa</taxon>
        <taxon>Ecdysozoa</taxon>
        <taxon>Nematoda</taxon>
        <taxon>Chromadorea</taxon>
        <taxon>Rhabditida</taxon>
        <taxon>Rhabditina</taxon>
        <taxon>Rhabditomorpha</taxon>
        <taxon>Strongyloidea</taxon>
        <taxon>Metastrongylidae</taxon>
        <taxon>Angiostrongylus</taxon>
    </lineage>
</organism>
<dbReference type="OrthoDB" id="248495at2759"/>
<proteinExistence type="predicted"/>
<dbReference type="WBParaSite" id="ACOC_0001024801-mRNA-1">
    <property type="protein sequence ID" value="ACOC_0001024801-mRNA-1"/>
    <property type="gene ID" value="ACOC_0001024801"/>
</dbReference>
<reference evidence="3" key="1">
    <citation type="submission" date="2016-04" db="UniProtKB">
        <authorList>
            <consortium name="WormBaseParasite"/>
        </authorList>
    </citation>
    <scope>IDENTIFICATION</scope>
</reference>
<dbReference type="SUPFAM" id="SSF56219">
    <property type="entry name" value="DNase I-like"/>
    <property type="match status" value="1"/>
</dbReference>
<dbReference type="InterPro" id="IPR036691">
    <property type="entry name" value="Endo/exonu/phosph_ase_sf"/>
</dbReference>
<evidence type="ECO:0000313" key="3">
    <source>
        <dbReference type="WBParaSite" id="ACOC_0001024801-mRNA-1"/>
    </source>
</evidence>
<dbReference type="EMBL" id="UYYA01004434">
    <property type="protein sequence ID" value="VDM61834.1"/>
    <property type="molecule type" value="Genomic_DNA"/>
</dbReference>
<evidence type="ECO:0000313" key="2">
    <source>
        <dbReference type="Proteomes" id="UP000267027"/>
    </source>
</evidence>
<name>A0A158PKL8_ANGCS</name>
<dbReference type="InterPro" id="IPR011009">
    <property type="entry name" value="Kinase-like_dom_sf"/>
</dbReference>